<feature type="compositionally biased region" description="Acidic residues" evidence="6">
    <location>
        <begin position="54"/>
        <end position="68"/>
    </location>
</feature>
<feature type="compositionally biased region" description="Basic and acidic residues" evidence="6">
    <location>
        <begin position="69"/>
        <end position="83"/>
    </location>
</feature>
<keyword evidence="4 7" id="KW-0472">Membrane</keyword>
<dbReference type="PROSITE" id="PS50125">
    <property type="entry name" value="GUANYLATE_CYCLASE_2"/>
    <property type="match status" value="1"/>
</dbReference>
<dbReference type="InterPro" id="IPR029787">
    <property type="entry name" value="Nucleotide_cyclase"/>
</dbReference>
<keyword evidence="2 7" id="KW-0812">Transmembrane</keyword>
<dbReference type="Gene3D" id="3.30.70.1230">
    <property type="entry name" value="Nucleotide cyclase"/>
    <property type="match status" value="1"/>
</dbReference>
<feature type="transmembrane region" description="Helical" evidence="7">
    <location>
        <begin position="427"/>
        <end position="448"/>
    </location>
</feature>
<proteinExistence type="predicted"/>
<keyword evidence="3 7" id="KW-1133">Transmembrane helix</keyword>
<dbReference type="AlphaFoldDB" id="A0AAD1Y2S8"/>
<dbReference type="PANTHER" id="PTHR43336">
    <property type="entry name" value="OXYGEN SENSOR HISTIDINE KINASE RESPONSE REGULATOR DEVS/DOSS"/>
    <property type="match status" value="1"/>
</dbReference>
<protein>
    <recommendedName>
        <fullName evidence="8">Guanylate cyclase domain-containing protein</fullName>
    </recommendedName>
</protein>
<evidence type="ECO:0000256" key="5">
    <source>
        <dbReference type="SAM" id="Coils"/>
    </source>
</evidence>
<gene>
    <name evidence="9" type="ORF">ECRASSUSDP1_LOCUS25868</name>
</gene>
<feature type="compositionally biased region" description="Acidic residues" evidence="6">
    <location>
        <begin position="15"/>
        <end position="36"/>
    </location>
</feature>
<evidence type="ECO:0000313" key="10">
    <source>
        <dbReference type="Proteomes" id="UP001295684"/>
    </source>
</evidence>
<feature type="region of interest" description="Disordered" evidence="6">
    <location>
        <begin position="1"/>
        <end position="88"/>
    </location>
</feature>
<organism evidence="9 10">
    <name type="scientific">Euplotes crassus</name>
    <dbReference type="NCBI Taxonomy" id="5936"/>
    <lineage>
        <taxon>Eukaryota</taxon>
        <taxon>Sar</taxon>
        <taxon>Alveolata</taxon>
        <taxon>Ciliophora</taxon>
        <taxon>Intramacronucleata</taxon>
        <taxon>Spirotrichea</taxon>
        <taxon>Hypotrichia</taxon>
        <taxon>Euplotida</taxon>
        <taxon>Euplotidae</taxon>
        <taxon>Moneuplotes</taxon>
    </lineage>
</organism>
<dbReference type="Gene3D" id="1.20.120.350">
    <property type="entry name" value="Voltage-gated potassium channels. Chain C"/>
    <property type="match status" value="1"/>
</dbReference>
<dbReference type="Proteomes" id="UP001295684">
    <property type="component" value="Unassembled WGS sequence"/>
</dbReference>
<evidence type="ECO:0000259" key="8">
    <source>
        <dbReference type="PROSITE" id="PS50125"/>
    </source>
</evidence>
<dbReference type="InterPro" id="IPR001054">
    <property type="entry name" value="A/G_cyclase"/>
</dbReference>
<evidence type="ECO:0000256" key="7">
    <source>
        <dbReference type="SAM" id="Phobius"/>
    </source>
</evidence>
<dbReference type="CDD" id="cd07302">
    <property type="entry name" value="CHD"/>
    <property type="match status" value="1"/>
</dbReference>
<keyword evidence="10" id="KW-1185">Reference proteome</keyword>
<dbReference type="GO" id="GO:0016020">
    <property type="term" value="C:membrane"/>
    <property type="evidence" value="ECO:0007669"/>
    <property type="project" value="UniProtKB-SubCell"/>
</dbReference>
<feature type="transmembrane region" description="Helical" evidence="7">
    <location>
        <begin position="188"/>
        <end position="210"/>
    </location>
</feature>
<evidence type="ECO:0000256" key="1">
    <source>
        <dbReference type="ARBA" id="ARBA00004141"/>
    </source>
</evidence>
<dbReference type="EMBL" id="CAMPGE010026668">
    <property type="protein sequence ID" value="CAI2384343.1"/>
    <property type="molecule type" value="Genomic_DNA"/>
</dbReference>
<evidence type="ECO:0000256" key="6">
    <source>
        <dbReference type="SAM" id="MobiDB-lite"/>
    </source>
</evidence>
<sequence length="894" mass="102033">MKRKAKGSVKVQESSDSDDEEYYEDEEEEEESEEGEPAAKAKKNIKKNAPPSSDQDEDEGDSEDDEEDSEKRKLTHEKNKGDRASGLSSKKNAYFTSKNFTTNSADPYYGGRKKLSKKEKIVKAFKSRWFSCYMLVVTGWTMIGDDFRNLGPKSIDPLFYTLAILCILVFCLDIGMSIKFTNDYFPSFYLVVDIACTFSLFFFDIGWLWYAMLGNSEGDYSNAETAYAAALKGDSLREGTRISRVTRIIRLIRLIRIFKMYRHAHGFLTFVQDSMYDNHQERLRKRMKGEQEESQVGKKLSDLTTRRVLVLVIVMLLCVPLFTINTYKEENVYFEYGLDLVEKYSDQNSPTYISFFTNYVKEHQDIPMPVTNVYINGSMTIPKDYKIFNDPSTKLDDFRGYELELVKTEKGGAVAVFDFTYTVRLTAGLGIARTIFVCCVLGLGAIFFSRDATFLVIRPIEGMISKVNRIAKNPLEAAQEEENEALAYERAMMKMKKNHKKLRKRPKNMEYETVKIEQTIIKIGALLAIGFGEAGAKIIADSMAKEGGGSNNKVVAIFGFCDIRNFTDATEVLQEEVMLFVNEVADIVHSVVDWYSGAANKNIGDAFLLVWKFNAEDVEENDKGELVTKKNGRNAQYADMSVVSFLKIIAEIRKSHKLEKYSHNEKILAKLPNFQVKLGYGLHVGWAIEGAIGSDFKIDASYLSPNVNTASRLEAATKQFGVPLLISGNLRKICTPRTQTKMRVIDIVTVKGSNEPIEMVTCDVRESLIEVEFPKRQKNKSQDKKMKKVRGRIERNRYKQAAMSNQIQVSEKFELDEDIKKLRSPYSKEFFETFKKGFDLYIEGDWMKSQECLNSIEGKLIDNDAPTLLILNYMKSHDFKAPPDWNGYRVLTEK</sequence>
<name>A0AAD1Y2S8_EUPCR</name>
<feature type="transmembrane region" description="Helical" evidence="7">
    <location>
        <begin position="308"/>
        <end position="327"/>
    </location>
</feature>
<dbReference type="PANTHER" id="PTHR43336:SF3">
    <property type="entry name" value="GUANYLATE CYCLASE DOMAIN-CONTAINING PROTEIN"/>
    <property type="match status" value="1"/>
</dbReference>
<feature type="transmembrane region" description="Helical" evidence="7">
    <location>
        <begin position="158"/>
        <end position="176"/>
    </location>
</feature>
<evidence type="ECO:0000256" key="2">
    <source>
        <dbReference type="ARBA" id="ARBA00022692"/>
    </source>
</evidence>
<dbReference type="GO" id="GO:0009190">
    <property type="term" value="P:cyclic nucleotide biosynthetic process"/>
    <property type="evidence" value="ECO:0007669"/>
    <property type="project" value="InterPro"/>
</dbReference>
<feature type="coiled-coil region" evidence="5">
    <location>
        <begin position="478"/>
        <end position="505"/>
    </location>
</feature>
<evidence type="ECO:0000313" key="9">
    <source>
        <dbReference type="EMBL" id="CAI2384343.1"/>
    </source>
</evidence>
<reference evidence="9" key="1">
    <citation type="submission" date="2023-07" db="EMBL/GenBank/DDBJ databases">
        <authorList>
            <consortium name="AG Swart"/>
            <person name="Singh M."/>
            <person name="Singh A."/>
            <person name="Seah K."/>
            <person name="Emmerich C."/>
        </authorList>
    </citation>
    <scope>NUCLEOTIDE SEQUENCE</scope>
    <source>
        <strain evidence="9">DP1</strain>
    </source>
</reference>
<evidence type="ECO:0000256" key="4">
    <source>
        <dbReference type="ARBA" id="ARBA00023136"/>
    </source>
</evidence>
<comment type="caution">
    <text evidence="9">The sequence shown here is derived from an EMBL/GenBank/DDBJ whole genome shotgun (WGS) entry which is preliminary data.</text>
</comment>
<dbReference type="GO" id="GO:0035556">
    <property type="term" value="P:intracellular signal transduction"/>
    <property type="evidence" value="ECO:0007669"/>
    <property type="project" value="InterPro"/>
</dbReference>
<feature type="domain" description="Guanylate cyclase" evidence="8">
    <location>
        <begin position="557"/>
        <end position="714"/>
    </location>
</feature>
<dbReference type="SUPFAM" id="SSF55073">
    <property type="entry name" value="Nucleotide cyclase"/>
    <property type="match status" value="1"/>
</dbReference>
<accession>A0AAD1Y2S8</accession>
<evidence type="ECO:0000256" key="3">
    <source>
        <dbReference type="ARBA" id="ARBA00022989"/>
    </source>
</evidence>
<comment type="subcellular location">
    <subcellularLocation>
        <location evidence="1">Membrane</location>
        <topology evidence="1">Multi-pass membrane protein</topology>
    </subcellularLocation>
</comment>
<keyword evidence="5" id="KW-0175">Coiled coil</keyword>
<dbReference type="InterPro" id="IPR027359">
    <property type="entry name" value="Volt_channel_dom_sf"/>
</dbReference>